<comment type="caution">
    <text evidence="1">The sequence shown here is derived from an EMBL/GenBank/DDBJ whole genome shotgun (WGS) entry which is preliminary data.</text>
</comment>
<organism evidence="1 2">
    <name type="scientific">Nitzschia inconspicua</name>
    <dbReference type="NCBI Taxonomy" id="303405"/>
    <lineage>
        <taxon>Eukaryota</taxon>
        <taxon>Sar</taxon>
        <taxon>Stramenopiles</taxon>
        <taxon>Ochrophyta</taxon>
        <taxon>Bacillariophyta</taxon>
        <taxon>Bacillariophyceae</taxon>
        <taxon>Bacillariophycidae</taxon>
        <taxon>Bacillariales</taxon>
        <taxon>Bacillariaceae</taxon>
        <taxon>Nitzschia</taxon>
    </lineage>
</organism>
<accession>A0A9K3P8R4</accession>
<reference evidence="1" key="1">
    <citation type="journal article" date="2021" name="Sci. Rep.">
        <title>Diploid genomic architecture of Nitzschia inconspicua, an elite biomass production diatom.</title>
        <authorList>
            <person name="Oliver A."/>
            <person name="Podell S."/>
            <person name="Pinowska A."/>
            <person name="Traller J.C."/>
            <person name="Smith S.R."/>
            <person name="McClure R."/>
            <person name="Beliaev A."/>
            <person name="Bohutskyi P."/>
            <person name="Hill E.A."/>
            <person name="Rabines A."/>
            <person name="Zheng H."/>
            <person name="Allen L.Z."/>
            <person name="Kuo A."/>
            <person name="Grigoriev I.V."/>
            <person name="Allen A.E."/>
            <person name="Hazlebeck D."/>
            <person name="Allen E.E."/>
        </authorList>
    </citation>
    <scope>NUCLEOTIDE SEQUENCE</scope>
    <source>
        <strain evidence="1">Hildebrandi</strain>
    </source>
</reference>
<dbReference type="Proteomes" id="UP000693970">
    <property type="component" value="Unassembled WGS sequence"/>
</dbReference>
<sequence>MTWSQSYPTKLGLGGSYGHKFKEVMIPELVRFDGALIRDGLLGGATDGAIYRRWKPDDAGYDQYIGASLTHTRFLQLKRVWKLNDNQLRKCRIYNKSFKYWHSSKNHALAMAVVIAYDMYLECTTETP</sequence>
<evidence type="ECO:0000313" key="1">
    <source>
        <dbReference type="EMBL" id="KAG7338382.1"/>
    </source>
</evidence>
<name>A0A9K3P8R4_9STRA</name>
<evidence type="ECO:0000313" key="2">
    <source>
        <dbReference type="Proteomes" id="UP000693970"/>
    </source>
</evidence>
<proteinExistence type="predicted"/>
<reference evidence="1" key="2">
    <citation type="submission" date="2021-04" db="EMBL/GenBank/DDBJ databases">
        <authorList>
            <person name="Podell S."/>
        </authorList>
    </citation>
    <scope>NUCLEOTIDE SEQUENCE</scope>
    <source>
        <strain evidence="1">Hildebrandi</strain>
    </source>
</reference>
<keyword evidence="2" id="KW-1185">Reference proteome</keyword>
<protein>
    <submittedName>
        <fullName evidence="1">Uncharacterized protein</fullName>
    </submittedName>
</protein>
<dbReference type="EMBL" id="JAGRRH010000058">
    <property type="protein sequence ID" value="KAG7338382.1"/>
    <property type="molecule type" value="Genomic_DNA"/>
</dbReference>
<gene>
    <name evidence="1" type="ORF">IV203_011054</name>
</gene>
<dbReference type="AlphaFoldDB" id="A0A9K3P8R4"/>